<keyword evidence="4" id="KW-1185">Reference proteome</keyword>
<evidence type="ECO:0000256" key="1">
    <source>
        <dbReference type="SAM" id="MobiDB-lite"/>
    </source>
</evidence>
<gene>
    <name evidence="3" type="ORF">HYPSUDRAFT_164321</name>
</gene>
<sequence length="282" mass="32250">MQGHYRLLESSEDANEPYEDPPVSSRIRKRHDERGSDKIFFCACIATLCTTAISMALILSSFLYGFPDSRSSTARLRVSRETFRRPSVYINLEKVLAKHNSTFPPLFNFPQMVYQISSRNRRMTEDDRGLVTHIGVVYPDDRHIYISPKISTIVQFRHLDYGMENCSLIYTVPLLTSKFNPNAIVLNSSIIDVWALDTVVEISRHIGDTWKYAPKRTKKLATLSMSNNSYSFHCRSNEFSTFELSCSSSATSLCQVDFWQDQRATPIGGIHIVQRQNDNLGK</sequence>
<organism evidence="3 4">
    <name type="scientific">Hypholoma sublateritium (strain FD-334 SS-4)</name>
    <dbReference type="NCBI Taxonomy" id="945553"/>
    <lineage>
        <taxon>Eukaryota</taxon>
        <taxon>Fungi</taxon>
        <taxon>Dikarya</taxon>
        <taxon>Basidiomycota</taxon>
        <taxon>Agaricomycotina</taxon>
        <taxon>Agaricomycetes</taxon>
        <taxon>Agaricomycetidae</taxon>
        <taxon>Agaricales</taxon>
        <taxon>Agaricineae</taxon>
        <taxon>Strophariaceae</taxon>
        <taxon>Hypholoma</taxon>
    </lineage>
</organism>
<feature type="transmembrane region" description="Helical" evidence="2">
    <location>
        <begin position="39"/>
        <end position="66"/>
    </location>
</feature>
<dbReference type="AlphaFoldDB" id="A0A0D2P1Z4"/>
<dbReference type="Proteomes" id="UP000054270">
    <property type="component" value="Unassembled WGS sequence"/>
</dbReference>
<evidence type="ECO:0000313" key="4">
    <source>
        <dbReference type="Proteomes" id="UP000054270"/>
    </source>
</evidence>
<protein>
    <recommendedName>
        <fullName evidence="5">Ubiquitin 3 binding protein But2 C-terminal domain-containing protein</fullName>
    </recommendedName>
</protein>
<dbReference type="EMBL" id="KN817548">
    <property type="protein sequence ID" value="KJA22681.1"/>
    <property type="molecule type" value="Genomic_DNA"/>
</dbReference>
<keyword evidence="2" id="KW-0812">Transmembrane</keyword>
<keyword evidence="2" id="KW-1133">Transmembrane helix</keyword>
<feature type="region of interest" description="Disordered" evidence="1">
    <location>
        <begin position="8"/>
        <end position="30"/>
    </location>
</feature>
<evidence type="ECO:0008006" key="5">
    <source>
        <dbReference type="Google" id="ProtNLM"/>
    </source>
</evidence>
<evidence type="ECO:0000313" key="3">
    <source>
        <dbReference type="EMBL" id="KJA22681.1"/>
    </source>
</evidence>
<name>A0A0D2P1Z4_HYPSF</name>
<dbReference type="OMA" id="DWGMENC"/>
<feature type="compositionally biased region" description="Acidic residues" evidence="1">
    <location>
        <begin position="10"/>
        <end position="19"/>
    </location>
</feature>
<reference evidence="4" key="1">
    <citation type="submission" date="2014-04" db="EMBL/GenBank/DDBJ databases">
        <title>Evolutionary Origins and Diversification of the Mycorrhizal Mutualists.</title>
        <authorList>
            <consortium name="DOE Joint Genome Institute"/>
            <consortium name="Mycorrhizal Genomics Consortium"/>
            <person name="Kohler A."/>
            <person name="Kuo A."/>
            <person name="Nagy L.G."/>
            <person name="Floudas D."/>
            <person name="Copeland A."/>
            <person name="Barry K.W."/>
            <person name="Cichocki N."/>
            <person name="Veneault-Fourrey C."/>
            <person name="LaButti K."/>
            <person name="Lindquist E.A."/>
            <person name="Lipzen A."/>
            <person name="Lundell T."/>
            <person name="Morin E."/>
            <person name="Murat C."/>
            <person name="Riley R."/>
            <person name="Ohm R."/>
            <person name="Sun H."/>
            <person name="Tunlid A."/>
            <person name="Henrissat B."/>
            <person name="Grigoriev I.V."/>
            <person name="Hibbett D.S."/>
            <person name="Martin F."/>
        </authorList>
    </citation>
    <scope>NUCLEOTIDE SEQUENCE [LARGE SCALE GENOMIC DNA]</scope>
    <source>
        <strain evidence="4">FD-334 SS-4</strain>
    </source>
</reference>
<keyword evidence="2" id="KW-0472">Membrane</keyword>
<proteinExistence type="predicted"/>
<accession>A0A0D2P1Z4</accession>
<dbReference type="OrthoDB" id="3350619at2759"/>
<evidence type="ECO:0000256" key="2">
    <source>
        <dbReference type="SAM" id="Phobius"/>
    </source>
</evidence>